<sequence length="215" mass="23741">KRVFVGSSRLTGKELLGGLSDHFRPGTYDLLRKNCNTFSDCALYLLCGRRLDSSFRSLDQLGQNVDDVAKGLVQKLTLGAYSQNEKADGFDLEAMIEQLGKSSVRLGVRAASYNAEPDPELNREPWLLVEGLVPESELCSDPESPRVWSPVQRGGRMGEAMSPSQVLRARREEAGRRSSKYGRRCLVKEQPAASDALEGVVAARREKDLLRLSGI</sequence>
<dbReference type="InterPro" id="IPR042266">
    <property type="entry name" value="PPPDE_sf"/>
</dbReference>
<feature type="domain" description="PPPDE" evidence="5">
    <location>
        <begin position="1"/>
        <end position="63"/>
    </location>
</feature>
<protein>
    <recommendedName>
        <fullName evidence="5">PPPDE domain-containing protein</fullName>
    </recommendedName>
</protein>
<evidence type="ECO:0000256" key="1">
    <source>
        <dbReference type="ARBA" id="ARBA00008140"/>
    </source>
</evidence>
<dbReference type="Proteomes" id="UP000654075">
    <property type="component" value="Unassembled WGS sequence"/>
</dbReference>
<keyword evidence="2" id="KW-0645">Protease</keyword>
<dbReference type="Pfam" id="PF05903">
    <property type="entry name" value="Peptidase_C97"/>
    <property type="match status" value="1"/>
</dbReference>
<feature type="non-terminal residue" evidence="6">
    <location>
        <position position="215"/>
    </location>
</feature>
<dbReference type="EMBL" id="CAJNNV010005568">
    <property type="protein sequence ID" value="CAE8592260.1"/>
    <property type="molecule type" value="Genomic_DNA"/>
</dbReference>
<reference evidence="6" key="1">
    <citation type="submission" date="2021-02" db="EMBL/GenBank/DDBJ databases">
        <authorList>
            <person name="Dougan E. K."/>
            <person name="Rhodes N."/>
            <person name="Thang M."/>
            <person name="Chan C."/>
        </authorList>
    </citation>
    <scope>NUCLEOTIDE SEQUENCE</scope>
</reference>
<evidence type="ECO:0000259" key="5">
    <source>
        <dbReference type="PROSITE" id="PS51858"/>
    </source>
</evidence>
<dbReference type="GO" id="GO:0006508">
    <property type="term" value="P:proteolysis"/>
    <property type="evidence" value="ECO:0007669"/>
    <property type="project" value="UniProtKB-KW"/>
</dbReference>
<evidence type="ECO:0000256" key="2">
    <source>
        <dbReference type="ARBA" id="ARBA00022670"/>
    </source>
</evidence>
<dbReference type="InterPro" id="IPR008580">
    <property type="entry name" value="PPPDE_dom"/>
</dbReference>
<keyword evidence="7" id="KW-1185">Reference proteome</keyword>
<evidence type="ECO:0000256" key="3">
    <source>
        <dbReference type="ARBA" id="ARBA00022801"/>
    </source>
</evidence>
<name>A0A813DSH5_POLGL</name>
<comment type="caution">
    <text evidence="6">The sequence shown here is derived from an EMBL/GenBank/DDBJ whole genome shotgun (WGS) entry which is preliminary data.</text>
</comment>
<accession>A0A813DSH5</accession>
<keyword evidence="3" id="KW-0378">Hydrolase</keyword>
<feature type="region of interest" description="Disordered" evidence="4">
    <location>
        <begin position="140"/>
        <end position="182"/>
    </location>
</feature>
<dbReference type="PROSITE" id="PS51858">
    <property type="entry name" value="PPPDE"/>
    <property type="match status" value="1"/>
</dbReference>
<evidence type="ECO:0000256" key="4">
    <source>
        <dbReference type="SAM" id="MobiDB-lite"/>
    </source>
</evidence>
<evidence type="ECO:0000313" key="7">
    <source>
        <dbReference type="Proteomes" id="UP000654075"/>
    </source>
</evidence>
<evidence type="ECO:0000313" key="6">
    <source>
        <dbReference type="EMBL" id="CAE8592260.1"/>
    </source>
</evidence>
<organism evidence="6 7">
    <name type="scientific">Polarella glacialis</name>
    <name type="common">Dinoflagellate</name>
    <dbReference type="NCBI Taxonomy" id="89957"/>
    <lineage>
        <taxon>Eukaryota</taxon>
        <taxon>Sar</taxon>
        <taxon>Alveolata</taxon>
        <taxon>Dinophyceae</taxon>
        <taxon>Suessiales</taxon>
        <taxon>Suessiaceae</taxon>
        <taxon>Polarella</taxon>
    </lineage>
</organism>
<dbReference type="Gene3D" id="3.90.1720.30">
    <property type="entry name" value="PPPDE domains"/>
    <property type="match status" value="1"/>
</dbReference>
<comment type="similarity">
    <text evidence="1">Belongs to the DeSI family.</text>
</comment>
<dbReference type="GO" id="GO:0008233">
    <property type="term" value="F:peptidase activity"/>
    <property type="evidence" value="ECO:0007669"/>
    <property type="project" value="UniProtKB-KW"/>
</dbReference>
<proteinExistence type="inferred from homology"/>
<gene>
    <name evidence="6" type="ORF">PGLA1383_LOCUS10916</name>
</gene>
<dbReference type="AlphaFoldDB" id="A0A813DSH5"/>